<dbReference type="AlphaFoldDB" id="A0A2G5VUP3"/>
<organism evidence="2 3">
    <name type="scientific">Caenorhabditis nigoni</name>
    <dbReference type="NCBI Taxonomy" id="1611254"/>
    <lineage>
        <taxon>Eukaryota</taxon>
        <taxon>Metazoa</taxon>
        <taxon>Ecdysozoa</taxon>
        <taxon>Nematoda</taxon>
        <taxon>Chromadorea</taxon>
        <taxon>Rhabditida</taxon>
        <taxon>Rhabditina</taxon>
        <taxon>Rhabditomorpha</taxon>
        <taxon>Rhabditoidea</taxon>
        <taxon>Rhabditidae</taxon>
        <taxon>Peloderinae</taxon>
        <taxon>Caenorhabditis</taxon>
    </lineage>
</organism>
<protein>
    <recommendedName>
        <fullName evidence="1">F-box domain-containing protein</fullName>
    </recommendedName>
</protein>
<dbReference type="Proteomes" id="UP000230233">
    <property type="component" value="Chromosome I"/>
</dbReference>
<dbReference type="EMBL" id="PDUG01000001">
    <property type="protein sequence ID" value="PIC55411.1"/>
    <property type="molecule type" value="Genomic_DNA"/>
</dbReference>
<dbReference type="Pfam" id="PF00646">
    <property type="entry name" value="F-box"/>
    <property type="match status" value="1"/>
</dbReference>
<proteinExistence type="predicted"/>
<dbReference type="InterPro" id="IPR001810">
    <property type="entry name" value="F-box_dom"/>
</dbReference>
<dbReference type="PANTHER" id="PTHR21503:SF8">
    <property type="entry name" value="F-BOX ASSOCIATED DOMAIN-CONTAINING PROTEIN-RELATED"/>
    <property type="match status" value="1"/>
</dbReference>
<dbReference type="PANTHER" id="PTHR21503">
    <property type="entry name" value="F-BOX-CONTAINING HYPOTHETICAL PROTEIN C.ELEGANS"/>
    <property type="match status" value="1"/>
</dbReference>
<keyword evidence="3" id="KW-1185">Reference proteome</keyword>
<evidence type="ECO:0000259" key="1">
    <source>
        <dbReference type="PROSITE" id="PS50181"/>
    </source>
</evidence>
<sequence>MKICNYPYVVQNEILHNMEYSELFMLSFVSKNTKKFIKLSQKKRFKSISSIRYDHEKFGASLVYIPINWDIILEMVNCENWENLMEEIKDANGGYHNFQLNVTGKILRFQMCYSSGHPIVCVDNRDKESIMESIHSYFLDFFGNSMQYYWREKDYADYFFPKLPDVSFCIDLHLSRHFSELEKLETFFSASPVFKWIRLNAEMTWKRFNPESKFYQAESLELYQLRPNFPATLRHFKGRQAIFKCAEWENSQYLIEFVNRWKSGDAFQKMEYLKFKLLNGEFPENRILNEIGAKYIDETEQPPKHVVPKVYDWRHCFTESNTDPITSHAYVVRQPDNRVASILIEEKTFSFGVWDKTEEEFLKLMD</sequence>
<reference evidence="3" key="1">
    <citation type="submission" date="2017-10" db="EMBL/GenBank/DDBJ databases">
        <title>Rapid genome shrinkage in a self-fertile nematode reveals novel sperm competition proteins.</title>
        <authorList>
            <person name="Yin D."/>
            <person name="Schwarz E.M."/>
            <person name="Thomas C.G."/>
            <person name="Felde R.L."/>
            <person name="Korf I.F."/>
            <person name="Cutter A.D."/>
            <person name="Schartner C.M."/>
            <person name="Ralston E.J."/>
            <person name="Meyer B.J."/>
            <person name="Haag E.S."/>
        </authorList>
    </citation>
    <scope>NUCLEOTIDE SEQUENCE [LARGE SCALE GENOMIC DNA]</scope>
    <source>
        <strain evidence="3">JU1422</strain>
    </source>
</reference>
<name>A0A2G5VUP3_9PELO</name>
<gene>
    <name evidence="2" type="primary">Cnig_chr_I.g699</name>
    <name evidence="2" type="ORF">B9Z55_000699</name>
</gene>
<accession>A0A2G5VUP3</accession>
<feature type="domain" description="F-box" evidence="1">
    <location>
        <begin position="1"/>
        <end position="48"/>
    </location>
</feature>
<evidence type="ECO:0000313" key="3">
    <source>
        <dbReference type="Proteomes" id="UP000230233"/>
    </source>
</evidence>
<evidence type="ECO:0000313" key="2">
    <source>
        <dbReference type="EMBL" id="PIC55411.1"/>
    </source>
</evidence>
<comment type="caution">
    <text evidence="2">The sequence shown here is derived from an EMBL/GenBank/DDBJ whole genome shotgun (WGS) entry which is preliminary data.</text>
</comment>
<dbReference type="PROSITE" id="PS50181">
    <property type="entry name" value="FBOX"/>
    <property type="match status" value="1"/>
</dbReference>